<reference evidence="1 2" key="1">
    <citation type="submission" date="2020-01" db="EMBL/GenBank/DDBJ databases">
        <title>Insect and environment-associated Actinomycetes.</title>
        <authorList>
            <person name="Currrie C."/>
            <person name="Chevrette M."/>
            <person name="Carlson C."/>
            <person name="Stubbendieck R."/>
            <person name="Wendt-Pienkowski E."/>
        </authorList>
    </citation>
    <scope>NUCLEOTIDE SEQUENCE [LARGE SCALE GENOMIC DNA]</scope>
    <source>
        <strain evidence="1 2">SID7739</strain>
    </source>
</reference>
<evidence type="ECO:0000313" key="2">
    <source>
        <dbReference type="Proteomes" id="UP000475666"/>
    </source>
</evidence>
<protein>
    <recommendedName>
        <fullName evidence="3">Type II toxin-antitoxin system RelE/ParE family toxin</fullName>
    </recommendedName>
</protein>
<comment type="caution">
    <text evidence="1">The sequence shown here is derived from an EMBL/GenBank/DDBJ whole genome shotgun (WGS) entry which is preliminary data.</text>
</comment>
<name>A0A6G3T7E4_9ACTN</name>
<sequence>MTNGQDRTIAEITQEARARCLRLGAGVVEAVESLCAELEKNPTLGRPARSAVGGMKLYTTRIEGTGTRPALTVTYVYDAPPPEPGLIRVALVSPVHFAGGDTGF</sequence>
<accession>A0A6G3T7E4</accession>
<dbReference type="EMBL" id="JAAGMQ010000141">
    <property type="protein sequence ID" value="NEC32534.1"/>
    <property type="molecule type" value="Genomic_DNA"/>
</dbReference>
<evidence type="ECO:0000313" key="1">
    <source>
        <dbReference type="EMBL" id="NEC32534.1"/>
    </source>
</evidence>
<gene>
    <name evidence="1" type="ORF">G3I66_04980</name>
</gene>
<dbReference type="Proteomes" id="UP000475666">
    <property type="component" value="Unassembled WGS sequence"/>
</dbReference>
<evidence type="ECO:0008006" key="3">
    <source>
        <dbReference type="Google" id="ProtNLM"/>
    </source>
</evidence>
<dbReference type="RefSeq" id="WP_164271203.1">
    <property type="nucleotide sequence ID" value="NZ_JAAGMQ010000141.1"/>
</dbReference>
<dbReference type="AlphaFoldDB" id="A0A6G3T7E4"/>
<organism evidence="1 2">
    <name type="scientific">Streptomyces rubrogriseus</name>
    <dbReference type="NCBI Taxonomy" id="194673"/>
    <lineage>
        <taxon>Bacteria</taxon>
        <taxon>Bacillati</taxon>
        <taxon>Actinomycetota</taxon>
        <taxon>Actinomycetes</taxon>
        <taxon>Kitasatosporales</taxon>
        <taxon>Streptomycetaceae</taxon>
        <taxon>Streptomyces</taxon>
        <taxon>Streptomyces violaceoruber group</taxon>
    </lineage>
</organism>
<proteinExistence type="predicted"/>